<dbReference type="GO" id="GO:0006508">
    <property type="term" value="P:proteolysis"/>
    <property type="evidence" value="ECO:0007669"/>
    <property type="project" value="UniProtKB-KW"/>
</dbReference>
<name>A0A6L6G9H1_STRUB</name>
<evidence type="ECO:0000256" key="2">
    <source>
        <dbReference type="ARBA" id="ARBA00022670"/>
    </source>
</evidence>
<dbReference type="InterPro" id="IPR036852">
    <property type="entry name" value="Peptidase_S8/S53_dom_sf"/>
</dbReference>
<keyword evidence="4 7" id="KW-0378">Hydrolase</keyword>
<evidence type="ECO:0000259" key="10">
    <source>
        <dbReference type="Pfam" id="PF00082"/>
    </source>
</evidence>
<sequence>MVKNNIDSRKKHILKISLLATSVLTTTVSTVSAEQLQNEKQSDLLSKMTETSTPHTIISSEDLSNSNQEANQKDETAPKSLQPMIEKVDPSHIQALWEKVGTGEGDVLAVIDSGIETNHSMLQLPEDADKMYTDQASIDSKKQLLGIERGQWINDKLPFYHDYTQGEESIDRNTYHGTHVAGIATASGLTQKENKEQMQGIVPNAQLLFLKVGQPSVEGEREKHYAMAVKDAIALGATAINMSFGQVGKASHELNDDFKKALALAADKGVAIVVAAGNDYAMGGSQTKPLAKNPDTGVIGTPATTEEVFTVAAYVAPHYWSRVLSVTDGSTSKALALEMASPFAENKDYELIFLEKGLETEENAERLKNKVLVLNYDFVTNSKEVAEKVEALGAAGVLVHNNQAKKPLIPLAYNGPLPMGFISKEDADWLKTMTSPQFRLKKEKQLVEVPGGRQMTNFSSWGLSVDGNMKPDFAAPGYEIYSPTPGNDYSKMSGTSAASPHAMGIIHLVRKHIQKEYPHLSAKEQLQLVKNLLMSTASPIYSELDHSYYSPRVQGAGALDAKKALETDVYVTAADGLSKIQLGDVNNQFELRVTLHNLSNQEKNFTYFARVLTDKVEKGRILLRPQELYQTRPLQVKLAPNQKQEVVIKVDISNFDQQLKAQMPNGYFLDGFVVFQSKEGAQKDLSIPFIAFKGKFADLEALDSPIYRNLDGTFYYSPKEGQDPYDFEVDSIQQIKEQYMTGLITTFTPWSLVEGSKIDGFSPEMASEFSTTDYLGSYNKEGDNTVRRFRFVEGKPYLALSPNGDDNMDKVGFRGVFLRNVRDIKAQVFASDDLQHPIWESPIKAFAKKDVNTNDIKESMLENTVWEGKDSSGNPVTEGLYRYRVTYTPLAEGAKEQFIDFDILVDLTPSKLPQSANLMLAERRIELTESRDYLSHDTYRDRLYYKYGTDDINFITFEKDDMGHFVIPNQVEDELSGEKITINLDKTDHFFFVREDFSGNFSVISLSQLLNHHSDQMNSLEESKSDSKESNTGDIRHEKQENLSQQTLLSTPSIDGQKQNDQLMVEKEKDIMDESKSERSEKNKFPKVPTSITLKDGTLHPQSISQKTSLPKTVDSQKTMTFLGIAMLFGGILQVLWSYFKKRD</sequence>
<evidence type="ECO:0000259" key="11">
    <source>
        <dbReference type="Pfam" id="PF06280"/>
    </source>
</evidence>
<evidence type="ECO:0000256" key="7">
    <source>
        <dbReference type="PROSITE-ProRule" id="PRU01240"/>
    </source>
</evidence>
<dbReference type="Gene3D" id="3.40.50.200">
    <property type="entry name" value="Peptidase S8/S53 domain"/>
    <property type="match status" value="1"/>
</dbReference>
<keyword evidence="3" id="KW-0732">Signal</keyword>
<organism evidence="12 13">
    <name type="scientific">Streptococcus uberis</name>
    <dbReference type="NCBI Taxonomy" id="1349"/>
    <lineage>
        <taxon>Bacteria</taxon>
        <taxon>Bacillati</taxon>
        <taxon>Bacillota</taxon>
        <taxon>Bacilli</taxon>
        <taxon>Lactobacillales</taxon>
        <taxon>Streptococcaceae</taxon>
        <taxon>Streptococcus</taxon>
    </lineage>
</organism>
<evidence type="ECO:0000256" key="6">
    <source>
        <dbReference type="PIRSR" id="PIRSR615500-1"/>
    </source>
</evidence>
<dbReference type="CDD" id="cd07475">
    <property type="entry name" value="Peptidases_S8_C5a_Peptidase"/>
    <property type="match status" value="1"/>
</dbReference>
<feature type="compositionally biased region" description="Basic and acidic residues" evidence="8">
    <location>
        <begin position="1021"/>
        <end position="1041"/>
    </location>
</feature>
<keyword evidence="2 7" id="KW-0645">Protease</keyword>
<dbReference type="InterPro" id="IPR051048">
    <property type="entry name" value="Peptidase_S8/S53_subtilisin"/>
</dbReference>
<feature type="region of interest" description="Disordered" evidence="8">
    <location>
        <begin position="42"/>
        <end position="79"/>
    </location>
</feature>
<dbReference type="InterPro" id="IPR013783">
    <property type="entry name" value="Ig-like_fold"/>
</dbReference>
<gene>
    <name evidence="12" type="ORF">GKS16_06455</name>
</gene>
<evidence type="ECO:0000313" key="12">
    <source>
        <dbReference type="EMBL" id="MTD01908.1"/>
    </source>
</evidence>
<dbReference type="Gene3D" id="3.50.30.30">
    <property type="match status" value="1"/>
</dbReference>
<feature type="transmembrane region" description="Helical" evidence="9">
    <location>
        <begin position="1120"/>
        <end position="1140"/>
    </location>
</feature>
<feature type="compositionally biased region" description="Polar residues" evidence="8">
    <location>
        <begin position="48"/>
        <end position="70"/>
    </location>
</feature>
<dbReference type="Gene3D" id="2.60.40.1710">
    <property type="entry name" value="Subtilisin-like superfamily"/>
    <property type="match status" value="1"/>
</dbReference>
<comment type="caution">
    <text evidence="12">The sequence shown here is derived from an EMBL/GenBank/DDBJ whole genome shotgun (WGS) entry which is preliminary data.</text>
</comment>
<dbReference type="InterPro" id="IPR022398">
    <property type="entry name" value="Peptidase_S8_His-AS"/>
</dbReference>
<keyword evidence="9" id="KW-0812">Transmembrane</keyword>
<dbReference type="GO" id="GO:0004252">
    <property type="term" value="F:serine-type endopeptidase activity"/>
    <property type="evidence" value="ECO:0007669"/>
    <property type="project" value="UniProtKB-UniRule"/>
</dbReference>
<keyword evidence="5 7" id="KW-0720">Serine protease</keyword>
<dbReference type="InterPro" id="IPR034216">
    <property type="entry name" value="C5a_Peptidase"/>
</dbReference>
<evidence type="ECO:0000256" key="4">
    <source>
        <dbReference type="ARBA" id="ARBA00022801"/>
    </source>
</evidence>
<dbReference type="Pfam" id="PF06280">
    <property type="entry name" value="fn3_5"/>
    <property type="match status" value="1"/>
</dbReference>
<reference evidence="12 13" key="1">
    <citation type="submission" date="2019-11" db="EMBL/GenBank/DDBJ databases">
        <title>Streptococcus uberis isolated from clinical mastitis cases on a southeastern Queensland dairy.</title>
        <authorList>
            <person name="Workentine M.L."/>
            <person name="Price R."/>
            <person name="Olchowy T."/>
        </authorList>
    </citation>
    <scope>NUCLEOTIDE SEQUENCE [LARGE SCALE GENOMIC DNA]</scope>
    <source>
        <strain evidence="12 13">OLC4459-A17</strain>
    </source>
</reference>
<comment type="similarity">
    <text evidence="1 7">Belongs to the peptidase S8 family.</text>
</comment>
<dbReference type="PANTHER" id="PTHR43399">
    <property type="entry name" value="SUBTILISIN-RELATED"/>
    <property type="match status" value="1"/>
</dbReference>
<feature type="active site" description="Charge relay system" evidence="6 7">
    <location>
        <position position="112"/>
    </location>
</feature>
<dbReference type="PRINTS" id="PR00723">
    <property type="entry name" value="SUBTILISIN"/>
</dbReference>
<evidence type="ECO:0000313" key="13">
    <source>
        <dbReference type="Proteomes" id="UP000483839"/>
    </source>
</evidence>
<dbReference type="Proteomes" id="UP000483839">
    <property type="component" value="Unassembled WGS sequence"/>
</dbReference>
<evidence type="ECO:0000256" key="8">
    <source>
        <dbReference type="SAM" id="MobiDB-lite"/>
    </source>
</evidence>
<keyword evidence="9" id="KW-1133">Transmembrane helix</keyword>
<dbReference type="Gene3D" id="2.60.40.10">
    <property type="entry name" value="Immunoglobulins"/>
    <property type="match status" value="1"/>
</dbReference>
<dbReference type="InterPro" id="IPR015500">
    <property type="entry name" value="Peptidase_S8_subtilisin-rel"/>
</dbReference>
<feature type="domain" description="Peptidase S8/S53" evidence="10">
    <location>
        <begin position="103"/>
        <end position="542"/>
    </location>
</feature>
<feature type="domain" description="C5a peptidase/Subtilisin-like protease SBT2-like Fn3-like" evidence="11">
    <location>
        <begin position="580"/>
        <end position="689"/>
    </location>
</feature>
<dbReference type="PANTHER" id="PTHR43399:SF4">
    <property type="entry name" value="CELL WALL-ASSOCIATED PROTEASE"/>
    <property type="match status" value="1"/>
</dbReference>
<dbReference type="Pfam" id="PF00082">
    <property type="entry name" value="Peptidase_S8"/>
    <property type="match status" value="1"/>
</dbReference>
<evidence type="ECO:0000256" key="1">
    <source>
        <dbReference type="ARBA" id="ARBA00011073"/>
    </source>
</evidence>
<dbReference type="InterPro" id="IPR000209">
    <property type="entry name" value="Peptidase_S8/S53_dom"/>
</dbReference>
<evidence type="ECO:0000256" key="5">
    <source>
        <dbReference type="ARBA" id="ARBA00022825"/>
    </source>
</evidence>
<feature type="active site" description="Charge relay system" evidence="6 7">
    <location>
        <position position="176"/>
    </location>
</feature>
<feature type="region of interest" description="Disordered" evidence="8">
    <location>
        <begin position="1015"/>
        <end position="1097"/>
    </location>
</feature>
<dbReference type="PROSITE" id="PS00137">
    <property type="entry name" value="SUBTILASE_HIS"/>
    <property type="match status" value="1"/>
</dbReference>
<evidence type="ECO:0000256" key="3">
    <source>
        <dbReference type="ARBA" id="ARBA00022729"/>
    </source>
</evidence>
<accession>A0A6L6G9H1</accession>
<dbReference type="SUPFAM" id="SSF52743">
    <property type="entry name" value="Subtilisin-like"/>
    <property type="match status" value="1"/>
</dbReference>
<protein>
    <submittedName>
        <fullName evidence="12">S8 family serine peptidase</fullName>
    </submittedName>
</protein>
<keyword evidence="9" id="KW-0472">Membrane</keyword>
<feature type="compositionally biased region" description="Polar residues" evidence="8">
    <location>
        <begin position="1042"/>
        <end position="1062"/>
    </location>
</feature>
<dbReference type="GO" id="GO:0016020">
    <property type="term" value="C:membrane"/>
    <property type="evidence" value="ECO:0007669"/>
    <property type="project" value="InterPro"/>
</dbReference>
<dbReference type="PROSITE" id="PS51892">
    <property type="entry name" value="SUBTILASE"/>
    <property type="match status" value="1"/>
</dbReference>
<proteinExistence type="inferred from homology"/>
<dbReference type="EMBL" id="WLXI01000047">
    <property type="protein sequence ID" value="MTD01908.1"/>
    <property type="molecule type" value="Genomic_DNA"/>
</dbReference>
<evidence type="ECO:0000256" key="9">
    <source>
        <dbReference type="SAM" id="Phobius"/>
    </source>
</evidence>
<dbReference type="InterPro" id="IPR010435">
    <property type="entry name" value="C5a/SBT2-like_Fn3"/>
</dbReference>
<dbReference type="AlphaFoldDB" id="A0A6L6G9H1"/>
<feature type="active site" description="Charge relay system" evidence="6 7">
    <location>
        <position position="496"/>
    </location>
</feature>
<feature type="compositionally biased region" description="Basic and acidic residues" evidence="8">
    <location>
        <begin position="1064"/>
        <end position="1084"/>
    </location>
</feature>